<sequence>MKTIQFKFTFLFILALGLSFTSCVEDDDFDIPDISITEPEIDGDIVSINAIQGIIEQNDGENFTIQDSIYVEGYVISSDEGGNFFEELIIQDKPENPTAGIRISVNANPLFTKYNFGRKVYVKMEGLTVGITNGVYAIGTVDGNRIGQIQESQADDVILRTSETAEIVPLPVSISDFSNELENLYIQLNNVQFPRSSVLVEEPLTFAAEPTDEFDGERVLESCDSGNTTIVSTSTFADFKTLFLPAQAGSMTGVLSRDFFDDFYVFLINSPEDINFDLERCDPDLLFCDGPSGGSNTIFEEDFEVGNINDLTGWTNVNVTGGNLDYIIGSFSGDSYAQISGFNSGETDSEAWLVTPQIDLSTSIEEDLSLEIQTNFDNGEILTIFITDNFTGDPTTTEWTQLDLEVPIGPGSGFGSFEPVGPTNISCAGENVWIGFRYISTDPDATTRYHIDDLTITGN</sequence>
<dbReference type="PROSITE" id="PS51257">
    <property type="entry name" value="PROKAR_LIPOPROTEIN"/>
    <property type="match status" value="1"/>
</dbReference>
<evidence type="ECO:0000256" key="1">
    <source>
        <dbReference type="SAM" id="SignalP"/>
    </source>
</evidence>
<name>A0A4U5TTS2_9FLAO</name>
<protein>
    <recommendedName>
        <fullName evidence="2">DUF5689 domain-containing protein</fullName>
    </recommendedName>
</protein>
<evidence type="ECO:0000259" key="2">
    <source>
        <dbReference type="Pfam" id="PF18942"/>
    </source>
</evidence>
<dbReference type="RefSeq" id="WP_138930994.1">
    <property type="nucleotide sequence ID" value="NZ_SWMU01000001.1"/>
</dbReference>
<dbReference type="AlphaFoldDB" id="A0A4U5TTS2"/>
<keyword evidence="4" id="KW-1185">Reference proteome</keyword>
<dbReference type="Proteomes" id="UP000306552">
    <property type="component" value="Unassembled WGS sequence"/>
</dbReference>
<dbReference type="Pfam" id="PF18942">
    <property type="entry name" value="DUF5689"/>
    <property type="match status" value="1"/>
</dbReference>
<feature type="domain" description="DUF5689" evidence="2">
    <location>
        <begin position="46"/>
        <end position="274"/>
    </location>
</feature>
<evidence type="ECO:0000313" key="4">
    <source>
        <dbReference type="Proteomes" id="UP000306552"/>
    </source>
</evidence>
<feature type="signal peptide" evidence="1">
    <location>
        <begin position="1"/>
        <end position="24"/>
    </location>
</feature>
<dbReference type="OrthoDB" id="1492759at2"/>
<dbReference type="NCBIfam" id="NF038128">
    <property type="entry name" value="choice_anch_J"/>
    <property type="match status" value="1"/>
</dbReference>
<dbReference type="Gene3D" id="2.60.120.200">
    <property type="match status" value="1"/>
</dbReference>
<dbReference type="EMBL" id="SWMU01000001">
    <property type="protein sequence ID" value="TKS57291.1"/>
    <property type="molecule type" value="Genomic_DNA"/>
</dbReference>
<proteinExistence type="predicted"/>
<evidence type="ECO:0000313" key="3">
    <source>
        <dbReference type="EMBL" id="TKS57291.1"/>
    </source>
</evidence>
<organism evidence="3 4">
    <name type="scientific">Mesohalobacter halotolerans</name>
    <dbReference type="NCBI Taxonomy" id="1883405"/>
    <lineage>
        <taxon>Bacteria</taxon>
        <taxon>Pseudomonadati</taxon>
        <taxon>Bacteroidota</taxon>
        <taxon>Flavobacteriia</taxon>
        <taxon>Flavobacteriales</taxon>
        <taxon>Flavobacteriaceae</taxon>
        <taxon>Mesohalobacter</taxon>
    </lineage>
</organism>
<reference evidence="3 4" key="1">
    <citation type="submission" date="2019-04" db="EMBL/GenBank/DDBJ databases">
        <title>Psychroflexus halotolerans sp. nov., isolated from a marine solar saltern.</title>
        <authorList>
            <person name="Feng X."/>
        </authorList>
    </citation>
    <scope>NUCLEOTIDE SEQUENCE [LARGE SCALE GENOMIC DNA]</scope>
    <source>
        <strain evidence="3 4">WDS2C27</strain>
    </source>
</reference>
<keyword evidence="1" id="KW-0732">Signal</keyword>
<accession>A0A4U5TTS2</accession>
<feature type="chain" id="PRO_5020407943" description="DUF5689 domain-containing protein" evidence="1">
    <location>
        <begin position="25"/>
        <end position="459"/>
    </location>
</feature>
<dbReference type="InterPro" id="IPR043744">
    <property type="entry name" value="DUF5689"/>
</dbReference>
<comment type="caution">
    <text evidence="3">The sequence shown here is derived from an EMBL/GenBank/DDBJ whole genome shotgun (WGS) entry which is preliminary data.</text>
</comment>
<gene>
    <name evidence="3" type="ORF">FCN74_02405</name>
</gene>